<accession>A0A137ZZN3</accession>
<dbReference type="STRING" id="239498.AXK60_17640"/>
<reference evidence="3" key="1">
    <citation type="submission" date="2016-02" db="EMBL/GenBank/DDBJ databases">
        <authorList>
            <person name="Wen L."/>
            <person name="He K."/>
            <person name="Yang H."/>
        </authorList>
    </citation>
    <scope>NUCLEOTIDE SEQUENCE [LARGE SCALE GENOMIC DNA]</scope>
    <source>
        <strain evidence="3">JCM 15929</strain>
    </source>
</reference>
<organism evidence="2 3">
    <name type="scientific">Tsukamurella pseudospumae</name>
    <dbReference type="NCBI Taxonomy" id="239498"/>
    <lineage>
        <taxon>Bacteria</taxon>
        <taxon>Bacillati</taxon>
        <taxon>Actinomycetota</taxon>
        <taxon>Actinomycetes</taxon>
        <taxon>Mycobacteriales</taxon>
        <taxon>Tsukamurellaceae</taxon>
        <taxon>Tsukamurella</taxon>
    </lineage>
</organism>
<proteinExistence type="predicted"/>
<dbReference type="OrthoDB" id="4772953at2"/>
<dbReference type="RefSeq" id="WP_068574594.1">
    <property type="nucleotide sequence ID" value="NZ_LSRF01000058.1"/>
</dbReference>
<evidence type="ECO:0008006" key="4">
    <source>
        <dbReference type="Google" id="ProtNLM"/>
    </source>
</evidence>
<name>A0A137ZZN3_9ACTN</name>
<dbReference type="Proteomes" id="UP000070258">
    <property type="component" value="Unassembled WGS sequence"/>
</dbReference>
<keyword evidence="1" id="KW-0812">Transmembrane</keyword>
<dbReference type="Pfam" id="PF10969">
    <property type="entry name" value="DUF2771"/>
    <property type="match status" value="1"/>
</dbReference>
<keyword evidence="1" id="KW-1133">Transmembrane helix</keyword>
<gene>
    <name evidence="2" type="ORF">AXK60_17640</name>
</gene>
<dbReference type="AlphaFoldDB" id="A0A137ZZN3"/>
<sequence length="178" mass="19353">MIKPSRNVLIAGVVFIVAAAVLFAFTISAALDKRAEPRPRPALHATVGETKVDVGPMLYCTDVRTQQCDRVVGAIRMPMTAGQAIVISLPDYITERPWDMRIERFDTRIGDWKVEQVTHVKPTAATLVLKSTEELRLATVTISVPSSVEDSSGNLLAQASWGINTLPDDVATKLAPSQ</sequence>
<dbReference type="InterPro" id="IPR024495">
    <property type="entry name" value="DUF2771"/>
</dbReference>
<dbReference type="EMBL" id="LSRF01000058">
    <property type="protein sequence ID" value="KXP03627.1"/>
    <property type="molecule type" value="Genomic_DNA"/>
</dbReference>
<evidence type="ECO:0000313" key="3">
    <source>
        <dbReference type="Proteomes" id="UP000070258"/>
    </source>
</evidence>
<feature type="transmembrane region" description="Helical" evidence="1">
    <location>
        <begin position="7"/>
        <end position="31"/>
    </location>
</feature>
<protein>
    <recommendedName>
        <fullName evidence="4">DUF2771 domain-containing protein</fullName>
    </recommendedName>
</protein>
<comment type="caution">
    <text evidence="2">The sequence shown here is derived from an EMBL/GenBank/DDBJ whole genome shotgun (WGS) entry which is preliminary data.</text>
</comment>
<evidence type="ECO:0000256" key="1">
    <source>
        <dbReference type="SAM" id="Phobius"/>
    </source>
</evidence>
<keyword evidence="1" id="KW-0472">Membrane</keyword>
<evidence type="ECO:0000313" key="2">
    <source>
        <dbReference type="EMBL" id="KXP03627.1"/>
    </source>
</evidence>